<sequence length="174" mass="18446">MPLTAKLIRRTVAIASRSISGHYNLPCKNTAGIAISRATMSSSSSSSSSSQHNQSTSSPPPLTSPSNLTPHSSDSTGATISPQPLLPAPDSASAAQETDDAATTTVQVNGAPVILDKLGPMVVGRDGTLSRIANWHEMSEFERENTLRILGKRNQLRLKNLRQGLDAADEKKDE</sequence>
<proteinExistence type="predicted"/>
<dbReference type="PANTHER" id="PTHR39474">
    <property type="entry name" value="UNNAMED PRODUCT"/>
    <property type="match status" value="1"/>
</dbReference>
<accession>A0AAV9HLQ3</accession>
<dbReference type="EMBL" id="MU865015">
    <property type="protein sequence ID" value="KAK4460297.1"/>
    <property type="molecule type" value="Genomic_DNA"/>
</dbReference>
<evidence type="ECO:0000256" key="1">
    <source>
        <dbReference type="SAM" id="MobiDB-lite"/>
    </source>
</evidence>
<dbReference type="AlphaFoldDB" id="A0AAV9HLQ3"/>
<name>A0AAV9HLQ3_9PEZI</name>
<protein>
    <recommendedName>
        <fullName evidence="4">Fungal specific transcription factor</fullName>
    </recommendedName>
</protein>
<reference evidence="2" key="2">
    <citation type="submission" date="2023-06" db="EMBL/GenBank/DDBJ databases">
        <authorList>
            <consortium name="Lawrence Berkeley National Laboratory"/>
            <person name="Mondo S.J."/>
            <person name="Hensen N."/>
            <person name="Bonometti L."/>
            <person name="Westerberg I."/>
            <person name="Brannstrom I.O."/>
            <person name="Guillou S."/>
            <person name="Cros-Aarteil S."/>
            <person name="Calhoun S."/>
            <person name="Haridas S."/>
            <person name="Kuo A."/>
            <person name="Pangilinan J."/>
            <person name="Riley R."/>
            <person name="Labutti K."/>
            <person name="Andreopoulos B."/>
            <person name="Lipzen A."/>
            <person name="Chen C."/>
            <person name="Yanf M."/>
            <person name="Daum C."/>
            <person name="Ng V."/>
            <person name="Clum A."/>
            <person name="Steindorff A."/>
            <person name="Ohm R."/>
            <person name="Martin F."/>
            <person name="Silar P."/>
            <person name="Natvig D."/>
            <person name="Lalanne C."/>
            <person name="Gautier V."/>
            <person name="Ament-Velasquez S.L."/>
            <person name="Kruys A."/>
            <person name="Hutchinson M.I."/>
            <person name="Powell A.J."/>
            <person name="Barry K."/>
            <person name="Miller A.N."/>
            <person name="Grigoriev I.V."/>
            <person name="Debuchy R."/>
            <person name="Gladieux P."/>
            <person name="Thoren M.H."/>
            <person name="Johannesson H."/>
        </authorList>
    </citation>
    <scope>NUCLEOTIDE SEQUENCE</scope>
    <source>
        <strain evidence="2">PSN324</strain>
    </source>
</reference>
<dbReference type="Proteomes" id="UP001321749">
    <property type="component" value="Unassembled WGS sequence"/>
</dbReference>
<organism evidence="2 3">
    <name type="scientific">Cladorrhinum samala</name>
    <dbReference type="NCBI Taxonomy" id="585594"/>
    <lineage>
        <taxon>Eukaryota</taxon>
        <taxon>Fungi</taxon>
        <taxon>Dikarya</taxon>
        <taxon>Ascomycota</taxon>
        <taxon>Pezizomycotina</taxon>
        <taxon>Sordariomycetes</taxon>
        <taxon>Sordariomycetidae</taxon>
        <taxon>Sordariales</taxon>
        <taxon>Podosporaceae</taxon>
        <taxon>Cladorrhinum</taxon>
    </lineage>
</organism>
<feature type="region of interest" description="Disordered" evidence="1">
    <location>
        <begin position="41"/>
        <end position="103"/>
    </location>
</feature>
<gene>
    <name evidence="2" type="ORF">QBC42DRAFT_272651</name>
</gene>
<keyword evidence="3" id="KW-1185">Reference proteome</keyword>
<reference evidence="2" key="1">
    <citation type="journal article" date="2023" name="Mol. Phylogenet. Evol.">
        <title>Genome-scale phylogeny and comparative genomics of the fungal order Sordariales.</title>
        <authorList>
            <person name="Hensen N."/>
            <person name="Bonometti L."/>
            <person name="Westerberg I."/>
            <person name="Brannstrom I.O."/>
            <person name="Guillou S."/>
            <person name="Cros-Aarteil S."/>
            <person name="Calhoun S."/>
            <person name="Haridas S."/>
            <person name="Kuo A."/>
            <person name="Mondo S."/>
            <person name="Pangilinan J."/>
            <person name="Riley R."/>
            <person name="LaButti K."/>
            <person name="Andreopoulos B."/>
            <person name="Lipzen A."/>
            <person name="Chen C."/>
            <person name="Yan M."/>
            <person name="Daum C."/>
            <person name="Ng V."/>
            <person name="Clum A."/>
            <person name="Steindorff A."/>
            <person name="Ohm R.A."/>
            <person name="Martin F."/>
            <person name="Silar P."/>
            <person name="Natvig D.O."/>
            <person name="Lalanne C."/>
            <person name="Gautier V."/>
            <person name="Ament-Velasquez S.L."/>
            <person name="Kruys A."/>
            <person name="Hutchinson M.I."/>
            <person name="Powell A.J."/>
            <person name="Barry K."/>
            <person name="Miller A.N."/>
            <person name="Grigoriev I.V."/>
            <person name="Debuchy R."/>
            <person name="Gladieux P."/>
            <person name="Hiltunen Thoren M."/>
            <person name="Johannesson H."/>
        </authorList>
    </citation>
    <scope>NUCLEOTIDE SEQUENCE</scope>
    <source>
        <strain evidence="2">PSN324</strain>
    </source>
</reference>
<evidence type="ECO:0000313" key="3">
    <source>
        <dbReference type="Proteomes" id="UP001321749"/>
    </source>
</evidence>
<feature type="compositionally biased region" description="Low complexity" evidence="1">
    <location>
        <begin position="64"/>
        <end position="73"/>
    </location>
</feature>
<evidence type="ECO:0000313" key="2">
    <source>
        <dbReference type="EMBL" id="KAK4460297.1"/>
    </source>
</evidence>
<evidence type="ECO:0008006" key="4">
    <source>
        <dbReference type="Google" id="ProtNLM"/>
    </source>
</evidence>
<feature type="compositionally biased region" description="Low complexity" evidence="1">
    <location>
        <begin position="88"/>
        <end position="103"/>
    </location>
</feature>
<comment type="caution">
    <text evidence="2">The sequence shown here is derived from an EMBL/GenBank/DDBJ whole genome shotgun (WGS) entry which is preliminary data.</text>
</comment>
<feature type="compositionally biased region" description="Low complexity" evidence="1">
    <location>
        <begin position="41"/>
        <end position="57"/>
    </location>
</feature>
<dbReference type="PANTHER" id="PTHR39474:SF1">
    <property type="entry name" value="FUNGAL SPECIFIC TRANSCRIPTION FACTOR"/>
    <property type="match status" value="1"/>
</dbReference>